<dbReference type="STRING" id="610130.Closa_1667"/>
<dbReference type="eggNOG" id="COG1653">
    <property type="taxonomic scope" value="Bacteria"/>
</dbReference>
<dbReference type="AlphaFoldDB" id="D9RAI5"/>
<feature type="region of interest" description="Disordered" evidence="1">
    <location>
        <begin position="24"/>
        <end position="55"/>
    </location>
</feature>
<feature type="signal peptide" evidence="2">
    <location>
        <begin position="1"/>
        <end position="29"/>
    </location>
</feature>
<dbReference type="HOGENOM" id="CLU_589041_0_0_9"/>
<dbReference type="RefSeq" id="WP_013272354.1">
    <property type="nucleotide sequence ID" value="NC_014376.1"/>
</dbReference>
<keyword evidence="2" id="KW-0732">Signal</keyword>
<evidence type="ECO:0000313" key="3">
    <source>
        <dbReference type="EMBL" id="ADL04263.1"/>
    </source>
</evidence>
<dbReference type="PaxDb" id="610130-Closa_1667"/>
<dbReference type="OrthoDB" id="362670at2"/>
<dbReference type="InterPro" id="IPR006059">
    <property type="entry name" value="SBP"/>
</dbReference>
<dbReference type="KEGG" id="csh:Closa_1667"/>
<protein>
    <submittedName>
        <fullName evidence="3">Extracellular solute-binding protein family 1</fullName>
    </submittedName>
</protein>
<evidence type="ECO:0000256" key="2">
    <source>
        <dbReference type="SAM" id="SignalP"/>
    </source>
</evidence>
<dbReference type="Proteomes" id="UP000001662">
    <property type="component" value="Chromosome"/>
</dbReference>
<dbReference type="EMBL" id="CP002109">
    <property type="protein sequence ID" value="ADL04263.1"/>
    <property type="molecule type" value="Genomic_DNA"/>
</dbReference>
<proteinExistence type="predicted"/>
<dbReference type="PANTHER" id="PTHR43649">
    <property type="entry name" value="ARABINOSE-BINDING PROTEIN-RELATED"/>
    <property type="match status" value="1"/>
</dbReference>
<organism evidence="3 4">
    <name type="scientific">Lacrimispora saccharolytica (strain ATCC 35040 / DSM 2544 / NRCC 2533 / WM1)</name>
    <name type="common">Clostridium saccharolyticum</name>
    <dbReference type="NCBI Taxonomy" id="610130"/>
    <lineage>
        <taxon>Bacteria</taxon>
        <taxon>Bacillati</taxon>
        <taxon>Bacillota</taxon>
        <taxon>Clostridia</taxon>
        <taxon>Lachnospirales</taxon>
        <taxon>Lachnospiraceae</taxon>
        <taxon>Lacrimispora</taxon>
    </lineage>
</organism>
<feature type="chain" id="PRO_5003127407" evidence="2">
    <location>
        <begin position="30"/>
        <end position="480"/>
    </location>
</feature>
<gene>
    <name evidence="3" type="ordered locus">Closa_1667</name>
</gene>
<feature type="compositionally biased region" description="Polar residues" evidence="1">
    <location>
        <begin position="29"/>
        <end position="42"/>
    </location>
</feature>
<evidence type="ECO:0000313" key="4">
    <source>
        <dbReference type="Proteomes" id="UP000001662"/>
    </source>
</evidence>
<dbReference type="PANTHER" id="PTHR43649:SF12">
    <property type="entry name" value="DIACETYLCHITOBIOSE BINDING PROTEIN DASA"/>
    <property type="match status" value="1"/>
</dbReference>
<dbReference type="PROSITE" id="PS51257">
    <property type="entry name" value="PROKAR_LIPOPROTEIN"/>
    <property type="match status" value="1"/>
</dbReference>
<dbReference type="Pfam" id="PF01547">
    <property type="entry name" value="SBP_bac_1"/>
    <property type="match status" value="1"/>
</dbReference>
<accession>D9RAI5</accession>
<name>D9RAI5_LACSW</name>
<sequence>MKKRALSFMIAGVLAAASLTGCSSGGGTADTTAPQNQAGGTSESKEGTKAGSAGETVIKVWTNDRHDSEYVDQKISEFNETNDKGIKIEITVVTDDYSNMLSMAYSSGTAPDIAGISAGQSGFDLKTFADAKILEPLNERITDPDYEKVTEASKLQYEGIDMIDGKVYWIPTGMRSGVRMEYNKALVEAAGVTEFPETLDGVIDLAKKVTDNGGGKNYGIAFTSSVPFIRWIEGTCETSGIYRYDYKNGKFNFDGYKPVIEKSNQFFKDNSVLPGSVSQGVDAMRAQFAEGAFALWGNASQEAGVFTDQFPVTKFDWGVATVPTLDGEVKGALTIQPQKGYMMLSSSKNKDAAWEVIKFFSSEDFLKGYLEGGYCLPISGYMSGVIDSSKTGRLADFKLQDYESVYPAVPAVAIQGDDYVATLWNGILGNVSADDAIADLNKRYNEALDNDVSMGKIKRLVIKDFDPMHPNAGTIEYLDK</sequence>
<keyword evidence="4" id="KW-1185">Reference proteome</keyword>
<reference evidence="3" key="1">
    <citation type="submission" date="2010-07" db="EMBL/GenBank/DDBJ databases">
        <title>Complete sequence of Clostridium saccharolyticum WM1.</title>
        <authorList>
            <consortium name="US DOE Joint Genome Institute"/>
            <person name="Lucas S."/>
            <person name="Copeland A."/>
            <person name="Lapidus A."/>
            <person name="Cheng J.-F."/>
            <person name="Bruce D."/>
            <person name="Goodwin L."/>
            <person name="Pitluck S."/>
            <person name="Chertkov O."/>
            <person name="Detter J.C."/>
            <person name="Han C."/>
            <person name="Tapia R."/>
            <person name="Land M."/>
            <person name="Hauser L."/>
            <person name="Chang Y.-J."/>
            <person name="Jeffries C."/>
            <person name="Kyrpides N."/>
            <person name="Ivanova N."/>
            <person name="Mikhailova N."/>
            <person name="Mouttaki H."/>
            <person name="Lin L."/>
            <person name="Zhou J."/>
            <person name="Hemme C.L."/>
            <person name="Woyke T."/>
        </authorList>
    </citation>
    <scope>NUCLEOTIDE SEQUENCE [LARGE SCALE GENOMIC DNA]</scope>
    <source>
        <strain evidence="3">WM1</strain>
    </source>
</reference>
<dbReference type="SUPFAM" id="SSF53850">
    <property type="entry name" value="Periplasmic binding protein-like II"/>
    <property type="match status" value="1"/>
</dbReference>
<evidence type="ECO:0000256" key="1">
    <source>
        <dbReference type="SAM" id="MobiDB-lite"/>
    </source>
</evidence>
<dbReference type="InterPro" id="IPR050490">
    <property type="entry name" value="Bact_solute-bd_prot1"/>
</dbReference>
<dbReference type="Gene3D" id="3.40.190.10">
    <property type="entry name" value="Periplasmic binding protein-like II"/>
    <property type="match status" value="1"/>
</dbReference>